<evidence type="ECO:0000313" key="3">
    <source>
        <dbReference type="Proteomes" id="UP000076727"/>
    </source>
</evidence>
<evidence type="ECO:0000259" key="1">
    <source>
        <dbReference type="Pfam" id="PF20415"/>
    </source>
</evidence>
<feature type="non-terminal residue" evidence="2">
    <location>
        <position position="162"/>
    </location>
</feature>
<dbReference type="OrthoDB" id="2783256at2759"/>
<protein>
    <recommendedName>
        <fullName evidence="1">DUF6699 domain-containing protein</fullName>
    </recommendedName>
</protein>
<organism evidence="2 3">
    <name type="scientific">Daedalea quercina L-15889</name>
    <dbReference type="NCBI Taxonomy" id="1314783"/>
    <lineage>
        <taxon>Eukaryota</taxon>
        <taxon>Fungi</taxon>
        <taxon>Dikarya</taxon>
        <taxon>Basidiomycota</taxon>
        <taxon>Agaricomycotina</taxon>
        <taxon>Agaricomycetes</taxon>
        <taxon>Polyporales</taxon>
        <taxon>Fomitopsis</taxon>
    </lineage>
</organism>
<accession>A0A165Q7K7</accession>
<keyword evidence="3" id="KW-1185">Reference proteome</keyword>
<dbReference type="Pfam" id="PF20415">
    <property type="entry name" value="DUF6699"/>
    <property type="match status" value="1"/>
</dbReference>
<proteinExistence type="predicted"/>
<dbReference type="AlphaFoldDB" id="A0A165Q7K7"/>
<dbReference type="EMBL" id="KV429060">
    <property type="protein sequence ID" value="KZT69116.1"/>
    <property type="molecule type" value="Genomic_DNA"/>
</dbReference>
<gene>
    <name evidence="2" type="ORF">DAEQUDRAFT_636057</name>
</gene>
<dbReference type="InterPro" id="IPR046522">
    <property type="entry name" value="DUF6699"/>
</dbReference>
<reference evidence="2 3" key="1">
    <citation type="journal article" date="2016" name="Mol. Biol. Evol.">
        <title>Comparative Genomics of Early-Diverging Mushroom-Forming Fungi Provides Insights into the Origins of Lignocellulose Decay Capabilities.</title>
        <authorList>
            <person name="Nagy L.G."/>
            <person name="Riley R."/>
            <person name="Tritt A."/>
            <person name="Adam C."/>
            <person name="Daum C."/>
            <person name="Floudas D."/>
            <person name="Sun H."/>
            <person name="Yadav J.S."/>
            <person name="Pangilinan J."/>
            <person name="Larsson K.H."/>
            <person name="Matsuura K."/>
            <person name="Barry K."/>
            <person name="Labutti K."/>
            <person name="Kuo R."/>
            <person name="Ohm R.A."/>
            <person name="Bhattacharya S.S."/>
            <person name="Shirouzu T."/>
            <person name="Yoshinaga Y."/>
            <person name="Martin F.M."/>
            <person name="Grigoriev I.V."/>
            <person name="Hibbett D.S."/>
        </authorList>
    </citation>
    <scope>NUCLEOTIDE SEQUENCE [LARGE SCALE GENOMIC DNA]</scope>
    <source>
        <strain evidence="2 3">L-15889</strain>
    </source>
</reference>
<dbReference type="Proteomes" id="UP000076727">
    <property type="component" value="Unassembled WGS sequence"/>
</dbReference>
<evidence type="ECO:0000313" key="2">
    <source>
        <dbReference type="EMBL" id="KZT69116.1"/>
    </source>
</evidence>
<feature type="non-terminal residue" evidence="2">
    <location>
        <position position="1"/>
    </location>
</feature>
<sequence>SPSSFGSLPYVAGHVMIHPALAAPHTALSWDLVSSPSAAMILSTSGMPSSLHPSLLSEPATHPGLPSLTIICDMLPWSLSVTPSRTHVVTVGDVLHTLYRMLRTAVTETELGVLPSDTQMRVHSAFHARHKLLPDSRSRAEEKRKGVKRVDFLMDLRRFAGL</sequence>
<name>A0A165Q7K7_9APHY</name>
<feature type="domain" description="DUF6699" evidence="1">
    <location>
        <begin position="28"/>
        <end position="162"/>
    </location>
</feature>